<keyword evidence="1" id="KW-0732">Signal</keyword>
<proteinExistence type="predicted"/>
<dbReference type="InterPro" id="IPR026664">
    <property type="entry name" value="Stereocilin-rel"/>
</dbReference>
<gene>
    <name evidence="3" type="ORF">O3P69_006319</name>
</gene>
<dbReference type="EMBL" id="JARAKH010000019">
    <property type="protein sequence ID" value="KAK8394042.1"/>
    <property type="molecule type" value="Genomic_DNA"/>
</dbReference>
<dbReference type="PANTHER" id="PTHR23412:SF17">
    <property type="entry name" value="OTOANCORIN"/>
    <property type="match status" value="1"/>
</dbReference>
<comment type="caution">
    <text evidence="3">The sequence shown here is derived from an EMBL/GenBank/DDBJ whole genome shotgun (WGS) entry which is preliminary data.</text>
</comment>
<dbReference type="AlphaFoldDB" id="A0AAW0U5I6"/>
<dbReference type="GO" id="GO:0009986">
    <property type="term" value="C:cell surface"/>
    <property type="evidence" value="ECO:0007669"/>
    <property type="project" value="TreeGrafter"/>
</dbReference>
<accession>A0AAW0U5I6</accession>
<dbReference type="GO" id="GO:0007160">
    <property type="term" value="P:cell-matrix adhesion"/>
    <property type="evidence" value="ECO:0007669"/>
    <property type="project" value="TreeGrafter"/>
</dbReference>
<organism evidence="3 4">
    <name type="scientific">Scylla paramamosain</name>
    <name type="common">Mud crab</name>
    <dbReference type="NCBI Taxonomy" id="85552"/>
    <lineage>
        <taxon>Eukaryota</taxon>
        <taxon>Metazoa</taxon>
        <taxon>Ecdysozoa</taxon>
        <taxon>Arthropoda</taxon>
        <taxon>Crustacea</taxon>
        <taxon>Multicrustacea</taxon>
        <taxon>Malacostraca</taxon>
        <taxon>Eumalacostraca</taxon>
        <taxon>Eucarida</taxon>
        <taxon>Decapoda</taxon>
        <taxon>Pleocyemata</taxon>
        <taxon>Brachyura</taxon>
        <taxon>Eubrachyura</taxon>
        <taxon>Portunoidea</taxon>
        <taxon>Portunidae</taxon>
        <taxon>Portuninae</taxon>
        <taxon>Scylla</taxon>
    </lineage>
</organism>
<sequence>MLRKMDEAATEEYIQLLETSLRQGIPDCVNQDTMDEVAEMIIRIKGSPRNWKTADNVSCILDTFSSEGISRIASELPADVLITTGCPQRSNQFMSIPKHCKDASMRAMKAMKSRKTEKCIERRGTLGTGDSMRDSMMCGNAARMTQSQLERMKKEDVMKYLDNLVTEDLGTGEAKVILTKVKENKELKDMNGEELARLKNAWEGLTKQDVGNLPTLTATENLEVLYQLGMTKMLPDDVMVALRDKIIAEKQPEEMTDMDVFLLGDIVCHFNQSQTSKIPKDVIKKSMRHLGMRDCKTQYGTQNLAEAVKAAYGDVKDFDAATVHEMNRLVSGLKPEDLSALSGDAYVGFTAEGIEQIEPDTLKVMTVAQANNLDGKTAAAVTSEQVRVLPSEVKNALSSAKSEQLRRSSASGLSMPGVMGAVVAAVLFLL</sequence>
<protein>
    <submittedName>
        <fullName evidence="3">Uncharacterized protein</fullName>
    </submittedName>
</protein>
<evidence type="ECO:0000313" key="3">
    <source>
        <dbReference type="EMBL" id="KAK8394042.1"/>
    </source>
</evidence>
<keyword evidence="2" id="KW-0325">Glycoprotein</keyword>
<keyword evidence="4" id="KW-1185">Reference proteome</keyword>
<dbReference type="Proteomes" id="UP001487740">
    <property type="component" value="Unassembled WGS sequence"/>
</dbReference>
<evidence type="ECO:0000256" key="1">
    <source>
        <dbReference type="ARBA" id="ARBA00022729"/>
    </source>
</evidence>
<dbReference type="PANTHER" id="PTHR23412">
    <property type="entry name" value="STEREOCILIN RELATED"/>
    <property type="match status" value="1"/>
</dbReference>
<reference evidence="3 4" key="1">
    <citation type="submission" date="2023-03" db="EMBL/GenBank/DDBJ databases">
        <title>High-quality genome of Scylla paramamosain provides insights in environmental adaptation.</title>
        <authorList>
            <person name="Zhang L."/>
        </authorList>
    </citation>
    <scope>NUCLEOTIDE SEQUENCE [LARGE SCALE GENOMIC DNA]</scope>
    <source>
        <strain evidence="3">LZ_2023a</strain>
        <tissue evidence="3">Muscle</tissue>
    </source>
</reference>
<evidence type="ECO:0000313" key="4">
    <source>
        <dbReference type="Proteomes" id="UP001487740"/>
    </source>
</evidence>
<name>A0AAW0U5I6_SCYPA</name>
<evidence type="ECO:0000256" key="2">
    <source>
        <dbReference type="ARBA" id="ARBA00023180"/>
    </source>
</evidence>